<feature type="chain" id="PRO_5031677761" evidence="5">
    <location>
        <begin position="21"/>
        <end position="496"/>
    </location>
</feature>
<dbReference type="Proteomes" id="UP000462362">
    <property type="component" value="Unassembled WGS sequence"/>
</dbReference>
<keyword evidence="4 5" id="KW-0560">Oxidoreductase</keyword>
<dbReference type="SUPFAM" id="SSF56425">
    <property type="entry name" value="Succinate dehydrogenase/fumarate reductase flavoprotein, catalytic domain"/>
    <property type="match status" value="1"/>
</dbReference>
<keyword evidence="3 5" id="KW-0274">FAD</keyword>
<dbReference type="GO" id="GO:0010181">
    <property type="term" value="F:FMN binding"/>
    <property type="evidence" value="ECO:0007669"/>
    <property type="project" value="InterPro"/>
</dbReference>
<comment type="cofactor">
    <cofactor evidence="1">
        <name>FAD</name>
        <dbReference type="ChEBI" id="CHEBI:57692"/>
    </cofactor>
</comment>
<dbReference type="InterPro" id="IPR050315">
    <property type="entry name" value="FAD-oxidoreductase_2"/>
</dbReference>
<dbReference type="GO" id="GO:0016491">
    <property type="term" value="F:oxidoreductase activity"/>
    <property type="evidence" value="ECO:0007669"/>
    <property type="project" value="UniProtKB-KW"/>
</dbReference>
<dbReference type="PRINTS" id="PR00368">
    <property type="entry name" value="FADPNR"/>
</dbReference>
<proteinExistence type="inferred from homology"/>
<dbReference type="Gene3D" id="3.90.700.10">
    <property type="entry name" value="Succinate dehydrogenase/fumarate reductase flavoprotein, catalytic domain"/>
    <property type="match status" value="1"/>
</dbReference>
<evidence type="ECO:0000256" key="3">
    <source>
        <dbReference type="ARBA" id="ARBA00022827"/>
    </source>
</evidence>
<dbReference type="AlphaFoldDB" id="A0A6I3S8M4"/>
<gene>
    <name evidence="7" type="ORF">GMD42_08870</name>
</gene>
<name>A0A6I3S8M4_9BURK</name>
<feature type="signal peptide" evidence="5">
    <location>
        <begin position="1"/>
        <end position="20"/>
    </location>
</feature>
<evidence type="ECO:0000256" key="5">
    <source>
        <dbReference type="RuleBase" id="RU366062"/>
    </source>
</evidence>
<evidence type="ECO:0000313" key="7">
    <source>
        <dbReference type="EMBL" id="MTU43727.1"/>
    </source>
</evidence>
<dbReference type="InterPro" id="IPR036188">
    <property type="entry name" value="FAD/NAD-bd_sf"/>
</dbReference>
<dbReference type="InterPro" id="IPR027477">
    <property type="entry name" value="Succ_DH/fumarate_Rdtase_cat_sf"/>
</dbReference>
<keyword evidence="5" id="KW-0732">Signal</keyword>
<comment type="similarity">
    <text evidence="5">Belongs to the FAD-dependent oxidoreductase 2 family. FRD/SDH subfamily.</text>
</comment>
<evidence type="ECO:0000256" key="1">
    <source>
        <dbReference type="ARBA" id="ARBA00001974"/>
    </source>
</evidence>
<reference evidence="7 8" key="1">
    <citation type="journal article" date="2019" name="Nat. Med.">
        <title>A library of human gut bacterial isolates paired with longitudinal multiomics data enables mechanistic microbiome research.</title>
        <authorList>
            <person name="Poyet M."/>
            <person name="Groussin M."/>
            <person name="Gibbons S.M."/>
            <person name="Avila-Pacheco J."/>
            <person name="Jiang X."/>
            <person name="Kearney S.M."/>
            <person name="Perrotta A.R."/>
            <person name="Berdy B."/>
            <person name="Zhao S."/>
            <person name="Lieberman T.D."/>
            <person name="Swanson P.K."/>
            <person name="Smith M."/>
            <person name="Roesemann S."/>
            <person name="Alexander J.E."/>
            <person name="Rich S.A."/>
            <person name="Livny J."/>
            <person name="Vlamakis H."/>
            <person name="Clish C."/>
            <person name="Bullock K."/>
            <person name="Deik A."/>
            <person name="Scott J."/>
            <person name="Pierce K.A."/>
            <person name="Xavier R.J."/>
            <person name="Alm E.J."/>
        </authorList>
    </citation>
    <scope>NUCLEOTIDE SEQUENCE [LARGE SCALE GENOMIC DNA]</scope>
    <source>
        <strain evidence="7 8">BIOML-A2</strain>
    </source>
</reference>
<accession>A0A6I3S8M4</accession>
<feature type="domain" description="FAD-dependent oxidoreductase 2 FAD-binding" evidence="6">
    <location>
        <begin position="30"/>
        <end position="476"/>
    </location>
</feature>
<dbReference type="NCBIfam" id="TIGR01813">
    <property type="entry name" value="flavo_cyto_c"/>
    <property type="match status" value="1"/>
</dbReference>
<dbReference type="Gene3D" id="3.50.50.60">
    <property type="entry name" value="FAD/NAD(P)-binding domain"/>
    <property type="match status" value="1"/>
</dbReference>
<dbReference type="SUPFAM" id="SSF51905">
    <property type="entry name" value="FAD/NAD(P)-binding domain"/>
    <property type="match status" value="1"/>
</dbReference>
<dbReference type="InterPro" id="IPR003953">
    <property type="entry name" value="FAD-dep_OxRdtase_2_FAD-bd"/>
</dbReference>
<sequence length="496" mass="52529">MLQVMVSGALCSALPSIAFAQTQKLAPEYDVIVIGSGFAGLAAAISAAENGAKVVVLEKMQVAGGNSSRSGGMMAIPGSSVQKEQGIEDSPAKLAADMKRIGLGLGDPEHIKVVTELAAPTFEWTKKQGVVWRTDLTGKGGHSARRCLITEEGTGQGILIPFMKKLKELGVPVVTGMKVIRLDQNKEGRVIGVTALEDYKFGKEDSGKPVEIKAKDGVILAFGGFSADVGYRTRLDPKLTGNLKTTNQPGATAELMREASRIGANIIQADWIQFLPNTSPDEEGMGMGSHFASVGGSLYGLWINTKTGKRFTDEFGDRKTTTDAIFKVLDAGGKTISVTDSVGVASFNKVRPGAMDILRKNGAVKEYATLDDLAKAYGISPDALKQTFSEFNKAIESGKDTEFGRKLDKDIKPLTHAPYYVSEMSPKIHHTMGGIATDTSTRVLSVVDDKPIPGLYAAGECTGGIHGAVRIGANAVMDCLVNGKLAGETVMKDAKK</sequence>
<evidence type="ECO:0000259" key="6">
    <source>
        <dbReference type="Pfam" id="PF00890"/>
    </source>
</evidence>
<keyword evidence="2 5" id="KW-0285">Flavoprotein</keyword>
<evidence type="ECO:0000313" key="8">
    <source>
        <dbReference type="Proteomes" id="UP000462362"/>
    </source>
</evidence>
<evidence type="ECO:0000256" key="2">
    <source>
        <dbReference type="ARBA" id="ARBA00022630"/>
    </source>
</evidence>
<comment type="caution">
    <text evidence="7">The sequence shown here is derived from an EMBL/GenBank/DDBJ whole genome shotgun (WGS) entry which is preliminary data.</text>
</comment>
<dbReference type="Pfam" id="PF00890">
    <property type="entry name" value="FAD_binding_2"/>
    <property type="match status" value="1"/>
</dbReference>
<organism evidence="7 8">
    <name type="scientific">Parasutterella excrementihominis</name>
    <dbReference type="NCBI Taxonomy" id="487175"/>
    <lineage>
        <taxon>Bacteria</taxon>
        <taxon>Pseudomonadati</taxon>
        <taxon>Pseudomonadota</taxon>
        <taxon>Betaproteobacteria</taxon>
        <taxon>Burkholderiales</taxon>
        <taxon>Sutterellaceae</taxon>
        <taxon>Parasutterella</taxon>
    </lineage>
</organism>
<evidence type="ECO:0000256" key="4">
    <source>
        <dbReference type="ARBA" id="ARBA00023002"/>
    </source>
</evidence>
<dbReference type="EMBL" id="WNCL01000027">
    <property type="protein sequence ID" value="MTU43727.1"/>
    <property type="molecule type" value="Genomic_DNA"/>
</dbReference>
<dbReference type="InterPro" id="IPR010960">
    <property type="entry name" value="Flavocytochrome_c"/>
</dbReference>
<protein>
    <submittedName>
        <fullName evidence="7">Flavocytochrome c</fullName>
    </submittedName>
</protein>
<dbReference type="PANTHER" id="PTHR43400:SF7">
    <property type="entry name" value="FAD-DEPENDENT OXIDOREDUCTASE 2 FAD BINDING DOMAIN-CONTAINING PROTEIN"/>
    <property type="match status" value="1"/>
</dbReference>
<dbReference type="PANTHER" id="PTHR43400">
    <property type="entry name" value="FUMARATE REDUCTASE"/>
    <property type="match status" value="1"/>
</dbReference>